<feature type="compositionally biased region" description="Basic and acidic residues" evidence="1">
    <location>
        <begin position="566"/>
        <end position="576"/>
    </location>
</feature>
<feature type="region of interest" description="Disordered" evidence="1">
    <location>
        <begin position="566"/>
        <end position="626"/>
    </location>
</feature>
<gene>
    <name evidence="3" type="ORF">ACH5RR_013340</name>
</gene>
<keyword evidence="4" id="KW-1185">Reference proteome</keyword>
<feature type="domain" description="Aminotransferase-like plant mobile" evidence="2">
    <location>
        <begin position="144"/>
        <end position="548"/>
    </location>
</feature>
<dbReference type="Pfam" id="PF10536">
    <property type="entry name" value="PMD"/>
    <property type="match status" value="1"/>
</dbReference>
<dbReference type="Proteomes" id="UP001630127">
    <property type="component" value="Unassembled WGS sequence"/>
</dbReference>
<accession>A0ABD3A087</accession>
<name>A0ABD3A087_9GENT</name>
<evidence type="ECO:0000313" key="3">
    <source>
        <dbReference type="EMBL" id="KAL3524968.1"/>
    </source>
</evidence>
<dbReference type="EMBL" id="JBJUIK010000006">
    <property type="protein sequence ID" value="KAL3524968.1"/>
    <property type="molecule type" value="Genomic_DNA"/>
</dbReference>
<dbReference type="AlphaFoldDB" id="A0ABD3A087"/>
<dbReference type="PANTHER" id="PTHR36607">
    <property type="entry name" value="1,2-DIHYDROXY-3-KETO-5-METHYLTHIOPENTENE DIOXYGENASE 4"/>
    <property type="match status" value="1"/>
</dbReference>
<protein>
    <recommendedName>
        <fullName evidence="2">Aminotransferase-like plant mobile domain-containing protein</fullName>
    </recommendedName>
</protein>
<evidence type="ECO:0000259" key="2">
    <source>
        <dbReference type="Pfam" id="PF10536"/>
    </source>
</evidence>
<dbReference type="PANTHER" id="PTHR36607:SF20">
    <property type="entry name" value="AMINOTRANSFERASE-LIKE PLANT MOBILE DOMAIN-CONTAINING PROTEIN"/>
    <property type="match status" value="1"/>
</dbReference>
<evidence type="ECO:0000313" key="4">
    <source>
        <dbReference type="Proteomes" id="UP001630127"/>
    </source>
</evidence>
<dbReference type="InterPro" id="IPR019557">
    <property type="entry name" value="AminoTfrase-like_pln_mobile"/>
</dbReference>
<feature type="region of interest" description="Disordered" evidence="1">
    <location>
        <begin position="656"/>
        <end position="677"/>
    </location>
</feature>
<organism evidence="3 4">
    <name type="scientific">Cinchona calisaya</name>
    <dbReference type="NCBI Taxonomy" id="153742"/>
    <lineage>
        <taxon>Eukaryota</taxon>
        <taxon>Viridiplantae</taxon>
        <taxon>Streptophyta</taxon>
        <taxon>Embryophyta</taxon>
        <taxon>Tracheophyta</taxon>
        <taxon>Spermatophyta</taxon>
        <taxon>Magnoliopsida</taxon>
        <taxon>eudicotyledons</taxon>
        <taxon>Gunneridae</taxon>
        <taxon>Pentapetalae</taxon>
        <taxon>asterids</taxon>
        <taxon>lamiids</taxon>
        <taxon>Gentianales</taxon>
        <taxon>Rubiaceae</taxon>
        <taxon>Cinchonoideae</taxon>
        <taxon>Cinchoneae</taxon>
        <taxon>Cinchona</taxon>
    </lineage>
</organism>
<reference evidence="3 4" key="1">
    <citation type="submission" date="2024-11" db="EMBL/GenBank/DDBJ databases">
        <title>A near-complete genome assembly of Cinchona calisaya.</title>
        <authorList>
            <person name="Lian D.C."/>
            <person name="Zhao X.W."/>
            <person name="Wei L."/>
        </authorList>
    </citation>
    <scope>NUCLEOTIDE SEQUENCE [LARGE SCALE GENOMIC DNA]</scope>
    <source>
        <tissue evidence="3">Nenye</tissue>
    </source>
</reference>
<comment type="caution">
    <text evidence="3">The sequence shown here is derived from an EMBL/GenBank/DDBJ whole genome shotgun (WGS) entry which is preliminary data.</text>
</comment>
<feature type="compositionally biased region" description="Basic and acidic residues" evidence="1">
    <location>
        <begin position="593"/>
        <end position="608"/>
    </location>
</feature>
<evidence type="ECO:0000256" key="1">
    <source>
        <dbReference type="SAM" id="MobiDB-lite"/>
    </source>
</evidence>
<proteinExistence type="predicted"/>
<sequence length="677" mass="77870">MQIKDYDTPLPHISLFDEREGSRSKSLSLYIWKPAIGSLAQPYISLDESLHLKNWTIKSNKETIAASSFTATRSEEVLILNSSLHIKESSATKFSLPFLSSNLGKTTWNGHSSYFGEARHTSNYWEWSEDVLVRHKETLLRAHVYDAVYASRYSYDRCNNILRAFCKYWCPSTNSLHTSTCELSISLWDLYKLGGLPICGPFYDEVVPTAKELLNINGDEKPSLPTSCTKNGREEVHIKDWVQFWFRGQSRYRTPSPRGQRRSTNTKPKKTFNPCGSVDNSYLLKINNEHIPFDTLNIENSLRGEVYVGAFLACWICKFLLPSKEMDHIRPSVFKVASLMATGVKFSLAIPVLASIYDGLRKVVEAPNLRECPAVFPFHYVYAWIGQYFDTYHINDRTSCLALMTKFSGEKMAQFFNTTDAEDIIKNVNPSSFPRLRMTQEEEKVLIDDGNLSPQSMKYFISQRSCFLTFRRDNIFIIELYDPCRFSRQFGFCQNIPNKLKEITHTHTLGEIIQLWECSIRTSTRSILTIPPQRRHPLVTKEYDTWWSMRSKSIPSTIIKFSVKRANEDEAQDTRARTPPSKRSKHNASPKCLKYEKNDYNTIKRKEATTNPKKSTKTRIDKAPQELIVVDKPPSMRQKGQNLASTVLRGKQVTEIGRPTSVKPTNVEAQRLSKHPY</sequence>